<evidence type="ECO:0000313" key="2">
    <source>
        <dbReference type="EMBL" id="KAJ8873039.1"/>
    </source>
</evidence>
<keyword evidence="3" id="KW-1185">Reference proteome</keyword>
<dbReference type="InterPro" id="IPR000477">
    <property type="entry name" value="RT_dom"/>
</dbReference>
<dbReference type="PROSITE" id="PS50878">
    <property type="entry name" value="RT_POL"/>
    <property type="match status" value="1"/>
</dbReference>
<organism evidence="2 3">
    <name type="scientific">Dryococelus australis</name>
    <dbReference type="NCBI Taxonomy" id="614101"/>
    <lineage>
        <taxon>Eukaryota</taxon>
        <taxon>Metazoa</taxon>
        <taxon>Ecdysozoa</taxon>
        <taxon>Arthropoda</taxon>
        <taxon>Hexapoda</taxon>
        <taxon>Insecta</taxon>
        <taxon>Pterygota</taxon>
        <taxon>Neoptera</taxon>
        <taxon>Polyneoptera</taxon>
        <taxon>Phasmatodea</taxon>
        <taxon>Verophasmatodea</taxon>
        <taxon>Anareolatae</taxon>
        <taxon>Phasmatidae</taxon>
        <taxon>Eurycanthinae</taxon>
        <taxon>Dryococelus</taxon>
    </lineage>
</organism>
<dbReference type="Proteomes" id="UP001159363">
    <property type="component" value="Chromosome 10"/>
</dbReference>
<protein>
    <recommendedName>
        <fullName evidence="1">Reverse transcriptase domain-containing protein</fullName>
    </recommendedName>
</protein>
<comment type="caution">
    <text evidence="2">The sequence shown here is derived from an EMBL/GenBank/DDBJ whole genome shotgun (WGS) entry which is preliminary data.</text>
</comment>
<proteinExistence type="predicted"/>
<evidence type="ECO:0000313" key="3">
    <source>
        <dbReference type="Proteomes" id="UP001159363"/>
    </source>
</evidence>
<gene>
    <name evidence="2" type="ORF">PR048_026655</name>
</gene>
<sequence>MYTTSKRMNKFYEQHKFFYHEQYGFRSNSNTATAATNLVCKQYSLDNSKYCAAIFIDLCKAFDTVDNVILLKKLEASGIRGLPLMLMESYLTNRYQFVKIGNSTSSKQKIGTGVPKEVFLGPLLFLVYINGIGKLKLHGEIKLYAEDTTIFYSNQENPEVTFKYMQEDLNVISKYFKL</sequence>
<dbReference type="PANTHER" id="PTHR33332">
    <property type="entry name" value="REVERSE TRANSCRIPTASE DOMAIN-CONTAINING PROTEIN"/>
    <property type="match status" value="1"/>
</dbReference>
<dbReference type="EMBL" id="JARBHB010000011">
    <property type="protein sequence ID" value="KAJ8873039.1"/>
    <property type="molecule type" value="Genomic_DNA"/>
</dbReference>
<evidence type="ECO:0000259" key="1">
    <source>
        <dbReference type="PROSITE" id="PS50878"/>
    </source>
</evidence>
<name>A0ABQ9GM00_9NEOP</name>
<reference evidence="2 3" key="1">
    <citation type="submission" date="2023-02" db="EMBL/GenBank/DDBJ databases">
        <title>LHISI_Scaffold_Assembly.</title>
        <authorList>
            <person name="Stuart O.P."/>
            <person name="Cleave R."/>
            <person name="Magrath M.J.L."/>
            <person name="Mikheyev A.S."/>
        </authorList>
    </citation>
    <scope>NUCLEOTIDE SEQUENCE [LARGE SCALE GENOMIC DNA]</scope>
    <source>
        <strain evidence="2">Daus_M_001</strain>
        <tissue evidence="2">Leg muscle</tissue>
    </source>
</reference>
<feature type="domain" description="Reverse transcriptase" evidence="1">
    <location>
        <begin position="1"/>
        <end position="178"/>
    </location>
</feature>
<accession>A0ABQ9GM00</accession>
<dbReference type="Pfam" id="PF00078">
    <property type="entry name" value="RVT_1"/>
    <property type="match status" value="1"/>
</dbReference>